<name>A0A1U8HV97_GOSHI</name>
<dbReference type="RefSeq" id="XP_016669945.1">
    <property type="nucleotide sequence ID" value="XM_016814456.1"/>
</dbReference>
<accession>A0A1U8HV97</accession>
<proteinExistence type="predicted"/>
<dbReference type="PaxDb" id="3635-A0A1U8HV97"/>
<dbReference type="PANTHER" id="PTHR33067:SF32">
    <property type="entry name" value="ASPARTIC PEPTIDASE DDI1-TYPE DOMAIN-CONTAINING PROTEIN"/>
    <property type="match status" value="1"/>
</dbReference>
<reference evidence="1" key="1">
    <citation type="journal article" date="2020" name="Nat. Genet.">
        <title>Genomic diversifications of five Gossypium allopolyploid species and their impact on cotton improvement.</title>
        <authorList>
            <person name="Chen Z.J."/>
            <person name="Sreedasyam A."/>
            <person name="Ando A."/>
            <person name="Song Q."/>
            <person name="De Santiago L.M."/>
            <person name="Hulse-Kemp A.M."/>
            <person name="Ding M."/>
            <person name="Ye W."/>
            <person name="Kirkbride R.C."/>
            <person name="Jenkins J."/>
            <person name="Plott C."/>
            <person name="Lovell J."/>
            <person name="Lin Y.M."/>
            <person name="Vaughn R."/>
            <person name="Liu B."/>
            <person name="Simpson S."/>
            <person name="Scheffler B.E."/>
            <person name="Wen L."/>
            <person name="Saski C.A."/>
            <person name="Grover C.E."/>
            <person name="Hu G."/>
            <person name="Conover J.L."/>
            <person name="Carlson J.W."/>
            <person name="Shu S."/>
            <person name="Boston L.B."/>
            <person name="Williams M."/>
            <person name="Peterson D.G."/>
            <person name="McGee K."/>
            <person name="Jones D.C."/>
            <person name="Wendel J.F."/>
            <person name="Stelly D.M."/>
            <person name="Grimwood J."/>
            <person name="Schmutz J."/>
        </authorList>
    </citation>
    <scope>NUCLEOTIDE SEQUENCE [LARGE SCALE GENOMIC DNA]</scope>
    <source>
        <strain evidence="1">cv. TM-1</strain>
    </source>
</reference>
<dbReference type="PANTHER" id="PTHR33067">
    <property type="entry name" value="RNA-DIRECTED DNA POLYMERASE-RELATED"/>
    <property type="match status" value="1"/>
</dbReference>
<dbReference type="AlphaFoldDB" id="A0A1U8HV97"/>
<dbReference type="InterPro" id="IPR021109">
    <property type="entry name" value="Peptidase_aspartic_dom_sf"/>
</dbReference>
<protein>
    <submittedName>
        <fullName evidence="2">Uncharacterized protein</fullName>
    </submittedName>
</protein>
<reference evidence="2" key="2">
    <citation type="submission" date="2025-08" db="UniProtKB">
        <authorList>
            <consortium name="RefSeq"/>
        </authorList>
    </citation>
    <scope>IDENTIFICATION</scope>
</reference>
<dbReference type="OrthoDB" id="1934381at2759"/>
<dbReference type="Proteomes" id="UP000818029">
    <property type="component" value="Chromosome A09"/>
</dbReference>
<organism evidence="1 2">
    <name type="scientific">Gossypium hirsutum</name>
    <name type="common">Upland cotton</name>
    <name type="synonym">Gossypium mexicanum</name>
    <dbReference type="NCBI Taxonomy" id="3635"/>
    <lineage>
        <taxon>Eukaryota</taxon>
        <taxon>Viridiplantae</taxon>
        <taxon>Streptophyta</taxon>
        <taxon>Embryophyta</taxon>
        <taxon>Tracheophyta</taxon>
        <taxon>Spermatophyta</taxon>
        <taxon>Magnoliopsida</taxon>
        <taxon>eudicotyledons</taxon>
        <taxon>Gunneridae</taxon>
        <taxon>Pentapetalae</taxon>
        <taxon>rosids</taxon>
        <taxon>malvids</taxon>
        <taxon>Malvales</taxon>
        <taxon>Malvaceae</taxon>
        <taxon>Malvoideae</taxon>
        <taxon>Gossypium</taxon>
    </lineage>
</organism>
<dbReference type="GeneID" id="107889918"/>
<sequence length="172" mass="19396">MPNYMKFMKDILSKKCQLGEFETVALTEGCTTMLINKLPSKLKDRGSFTIPCSIGNHYVGKALCDLSTSINLMPMYIFRKLGIGKARPTTVTLQLADRSYAHSEDFLILECEADHGVHIILRRPFLTIGRTLVDVQKDENEECQTIGFIEAEVDEFVKFCYSNSDSGDNLIE</sequence>
<dbReference type="KEGG" id="ghi:107889918"/>
<gene>
    <name evidence="2" type="primary">LOC107889918</name>
</gene>
<keyword evidence="1" id="KW-1185">Reference proteome</keyword>
<dbReference type="Gene3D" id="2.40.70.10">
    <property type="entry name" value="Acid Proteases"/>
    <property type="match status" value="1"/>
</dbReference>
<evidence type="ECO:0000313" key="1">
    <source>
        <dbReference type="Proteomes" id="UP000818029"/>
    </source>
</evidence>
<evidence type="ECO:0000313" key="2">
    <source>
        <dbReference type="RefSeq" id="XP_016669945.1"/>
    </source>
</evidence>